<dbReference type="InterPro" id="IPR001736">
    <property type="entry name" value="PLipase_D/transphosphatidylase"/>
</dbReference>
<gene>
    <name evidence="13" type="primary">PGS1</name>
    <name evidence="13" type="ORF">EHS24_006318</name>
</gene>
<dbReference type="UniPathway" id="UPA00084">
    <property type="reaction ID" value="UER00503"/>
</dbReference>
<sequence>MSPIDSAGPSRLGAAVGASMRTARSGRTAARVPKLHATSARSGQRQHHHHHHQQHRTLSTTSTTSAAAVGAEPAAAMAQAYPGAAGAFGHLAARLSATQPCFGVKGDNVEILSSPTIFHDTLLDMVKSAQRRILISSLYIGTEEESLVDAVATALAARPGVRATFVLDYNRATRTGKGPGPVSTVHMLLPLLERFGDRVDVWLYRSPKLKGLMEKIVPPRYDEGWGTWHAKYYAVDDDVVLSGANLAESYFTNRQDRYIRLGPHPALLSYLSSITRLLSDYSYKVIAHPRRGAIGTHGVALGACTGGSDAAAVWREASLPPRGWATHAQATLRAFQQAWRASNGVRSRDAASAGADTWFWPVVQAGVLGLREEEAALGKVFNAVKEARDVEVDLTSGYFGLYKAYKRAVIESPAPVRVIAASPKVTGSPPLYPFRSLGSEDATFADRSSQANGFYGSKGLSGLIPEGYTLLERRFHASAERAGRLWDEQKHTGVRLQEWERDGWTYHAKGLWLSPPGTDADPFLTFIGSSNLSTRSLNLDTELSLVLATSSESLRSGLGHELTGLREHAHDVGKQTWALPERKVSMLATVLVALGIEGML</sequence>
<accession>A0A427Y156</accession>
<proteinExistence type="inferred from homology"/>
<evidence type="ECO:0000256" key="3">
    <source>
        <dbReference type="ARBA" id="ARBA00022516"/>
    </source>
</evidence>
<evidence type="ECO:0000256" key="4">
    <source>
        <dbReference type="ARBA" id="ARBA00022679"/>
    </source>
</evidence>
<evidence type="ECO:0000256" key="7">
    <source>
        <dbReference type="ARBA" id="ARBA00023209"/>
    </source>
</evidence>
<dbReference type="CDD" id="cd09137">
    <property type="entry name" value="PLDc_PGS1_euk_2"/>
    <property type="match status" value="1"/>
</dbReference>
<organism evidence="13 14">
    <name type="scientific">Apiotrichum porosum</name>
    <dbReference type="NCBI Taxonomy" id="105984"/>
    <lineage>
        <taxon>Eukaryota</taxon>
        <taxon>Fungi</taxon>
        <taxon>Dikarya</taxon>
        <taxon>Basidiomycota</taxon>
        <taxon>Agaricomycotina</taxon>
        <taxon>Tremellomycetes</taxon>
        <taxon>Trichosporonales</taxon>
        <taxon>Trichosporonaceae</taxon>
        <taxon>Apiotrichum</taxon>
    </lineage>
</organism>
<dbReference type="PROSITE" id="PS50035">
    <property type="entry name" value="PLD"/>
    <property type="match status" value="1"/>
</dbReference>
<evidence type="ECO:0000256" key="10">
    <source>
        <dbReference type="RuleBase" id="RU365024"/>
    </source>
</evidence>
<feature type="compositionally biased region" description="Basic residues" evidence="11">
    <location>
        <begin position="44"/>
        <end position="55"/>
    </location>
</feature>
<keyword evidence="8 10" id="KW-1208">Phospholipid metabolism</keyword>
<comment type="pathway">
    <text evidence="1 10">Phospholipid metabolism; phosphatidylglycerol biosynthesis; phosphatidylglycerol from CDP-diacylglycerol: step 1/2.</text>
</comment>
<keyword evidence="14" id="KW-1185">Reference proteome</keyword>
<keyword evidence="6 10" id="KW-0443">Lipid metabolism</keyword>
<name>A0A427Y156_9TREE</name>
<keyword evidence="10" id="KW-0547">Nucleotide-binding</keyword>
<feature type="domain" description="PLD phosphodiesterase" evidence="12">
    <location>
        <begin position="229"/>
        <end position="250"/>
    </location>
</feature>
<dbReference type="GO" id="GO:0008444">
    <property type="term" value="F:CDP-diacylglycerol-glycerol-3-phosphate 3-phosphatidyltransferase activity"/>
    <property type="evidence" value="ECO:0007669"/>
    <property type="project" value="UniProtKB-EC"/>
</dbReference>
<evidence type="ECO:0000256" key="1">
    <source>
        <dbReference type="ARBA" id="ARBA00005042"/>
    </source>
</evidence>
<dbReference type="PANTHER" id="PTHR12586:SF1">
    <property type="entry name" value="CDP-DIACYLGLYCEROL--GLYCEROL-3-PHOSPHATE 3-PHOSPHATIDYLTRANSFERASE, MITOCHONDRIAL"/>
    <property type="match status" value="1"/>
</dbReference>
<dbReference type="SUPFAM" id="SSF56024">
    <property type="entry name" value="Phospholipase D/nuclease"/>
    <property type="match status" value="2"/>
</dbReference>
<dbReference type="EC" id="2.7.8.5" evidence="10"/>
<feature type="compositionally biased region" description="Low complexity" evidence="11">
    <location>
        <begin position="56"/>
        <end position="67"/>
    </location>
</feature>
<dbReference type="EMBL" id="RSCE01000003">
    <property type="protein sequence ID" value="RSH84792.1"/>
    <property type="molecule type" value="Genomic_DNA"/>
</dbReference>
<feature type="region of interest" description="Disordered" evidence="11">
    <location>
        <begin position="1"/>
        <end position="67"/>
    </location>
</feature>
<dbReference type="GO" id="GO:0032049">
    <property type="term" value="P:cardiolipin biosynthetic process"/>
    <property type="evidence" value="ECO:0007669"/>
    <property type="project" value="InterPro"/>
</dbReference>
<dbReference type="GO" id="GO:0005739">
    <property type="term" value="C:mitochondrion"/>
    <property type="evidence" value="ECO:0007669"/>
    <property type="project" value="UniProtKB-SubCell"/>
</dbReference>
<dbReference type="InterPro" id="IPR016270">
    <property type="entry name" value="PGS1"/>
</dbReference>
<evidence type="ECO:0000256" key="9">
    <source>
        <dbReference type="ARBA" id="ARBA00048586"/>
    </source>
</evidence>
<dbReference type="CDD" id="cd09135">
    <property type="entry name" value="PLDc_PGS1_euk_1"/>
    <property type="match status" value="1"/>
</dbReference>
<keyword evidence="7 10" id="KW-0594">Phospholipid biosynthesis</keyword>
<evidence type="ECO:0000256" key="5">
    <source>
        <dbReference type="ARBA" id="ARBA00022737"/>
    </source>
</evidence>
<comment type="caution">
    <text evidence="13">The sequence shown here is derived from an EMBL/GenBank/DDBJ whole genome shotgun (WGS) entry which is preliminary data.</text>
</comment>
<comment type="similarity">
    <text evidence="2 10">Belongs to the CDP-alcohol phosphatidyltransferase class-II family.</text>
</comment>
<keyword evidence="4 10" id="KW-0808">Transferase</keyword>
<dbReference type="PANTHER" id="PTHR12586">
    <property type="entry name" value="CDP-DIACYLGLYCEROL--SERINE O-PHOSPHATIDYLTRANSFERASE"/>
    <property type="match status" value="1"/>
</dbReference>
<comment type="function">
    <text evidence="10">Functions in the biosynthesis of the anionic phospholipids phosphatidylglycerol and cardiolipin.</text>
</comment>
<keyword evidence="10" id="KW-0067">ATP-binding</keyword>
<dbReference type="SMART" id="SM00155">
    <property type="entry name" value="PLDc"/>
    <property type="match status" value="2"/>
</dbReference>
<evidence type="ECO:0000256" key="8">
    <source>
        <dbReference type="ARBA" id="ARBA00023264"/>
    </source>
</evidence>
<comment type="catalytic activity">
    <reaction evidence="9 10">
        <text>a CDP-1,2-diacyl-sn-glycerol + sn-glycerol 3-phosphate = a 1,2-diacyl-sn-glycero-3-phospho-(1'-sn-glycero-3'-phosphate) + CMP + H(+)</text>
        <dbReference type="Rhea" id="RHEA:12593"/>
        <dbReference type="ChEBI" id="CHEBI:15378"/>
        <dbReference type="ChEBI" id="CHEBI:57597"/>
        <dbReference type="ChEBI" id="CHEBI:58332"/>
        <dbReference type="ChEBI" id="CHEBI:60110"/>
        <dbReference type="ChEBI" id="CHEBI:60377"/>
        <dbReference type="EC" id="2.7.8.5"/>
    </reaction>
</comment>
<evidence type="ECO:0000256" key="11">
    <source>
        <dbReference type="SAM" id="MobiDB-lite"/>
    </source>
</evidence>
<keyword evidence="3 10" id="KW-0444">Lipid biosynthesis</keyword>
<evidence type="ECO:0000313" key="14">
    <source>
        <dbReference type="Proteomes" id="UP000279236"/>
    </source>
</evidence>
<dbReference type="GO" id="GO:0005524">
    <property type="term" value="F:ATP binding"/>
    <property type="evidence" value="ECO:0007669"/>
    <property type="project" value="UniProtKB-KW"/>
</dbReference>
<evidence type="ECO:0000313" key="13">
    <source>
        <dbReference type="EMBL" id="RSH84792.1"/>
    </source>
</evidence>
<dbReference type="OrthoDB" id="10250191at2759"/>
<dbReference type="AlphaFoldDB" id="A0A427Y156"/>
<keyword evidence="5" id="KW-0677">Repeat</keyword>
<dbReference type="Proteomes" id="UP000279236">
    <property type="component" value="Unassembled WGS sequence"/>
</dbReference>
<dbReference type="GeneID" id="39590861"/>
<dbReference type="RefSeq" id="XP_028478240.1">
    <property type="nucleotide sequence ID" value="XM_028621788.1"/>
</dbReference>
<keyword evidence="10" id="KW-0496">Mitochondrion</keyword>
<comment type="subcellular location">
    <subcellularLocation>
        <location evidence="10">Mitochondrion</location>
    </subcellularLocation>
</comment>
<dbReference type="STRING" id="105984.A0A427Y156"/>
<evidence type="ECO:0000256" key="6">
    <source>
        <dbReference type="ARBA" id="ARBA00023098"/>
    </source>
</evidence>
<protein>
    <recommendedName>
        <fullName evidence="10">CDP-diacylglycerol--glycerol-3-phosphate 3-phosphatidyltransferase</fullName>
        <ecNumber evidence="10">2.7.8.5</ecNumber>
    </recommendedName>
</protein>
<evidence type="ECO:0000259" key="12">
    <source>
        <dbReference type="PROSITE" id="PS50035"/>
    </source>
</evidence>
<dbReference type="Gene3D" id="3.30.870.10">
    <property type="entry name" value="Endonuclease Chain A"/>
    <property type="match status" value="3"/>
</dbReference>
<evidence type="ECO:0000256" key="2">
    <source>
        <dbReference type="ARBA" id="ARBA00010682"/>
    </source>
</evidence>
<reference evidence="13 14" key="1">
    <citation type="submission" date="2018-11" db="EMBL/GenBank/DDBJ databases">
        <title>Genome sequence of Apiotrichum porosum DSM 27194.</title>
        <authorList>
            <person name="Aliyu H."/>
            <person name="Gorte O."/>
            <person name="Ochsenreither K."/>
        </authorList>
    </citation>
    <scope>NUCLEOTIDE SEQUENCE [LARGE SCALE GENOMIC DNA]</scope>
    <source>
        <strain evidence="13 14">DSM 27194</strain>
    </source>
</reference>